<dbReference type="GO" id="GO:0000976">
    <property type="term" value="F:transcription cis-regulatory region binding"/>
    <property type="evidence" value="ECO:0007669"/>
    <property type="project" value="TreeGrafter"/>
</dbReference>
<comment type="caution">
    <text evidence="5">The sequence shown here is derived from an EMBL/GenBank/DDBJ whole genome shotgun (WGS) entry which is preliminary data.</text>
</comment>
<dbReference type="InterPro" id="IPR046335">
    <property type="entry name" value="LacI/GalR-like_sensor"/>
</dbReference>
<dbReference type="Gene3D" id="3.40.50.2300">
    <property type="match status" value="2"/>
</dbReference>
<dbReference type="RefSeq" id="WP_112880878.1">
    <property type="nucleotide sequence ID" value="NZ_QLUW01000001.1"/>
</dbReference>
<name>A0A328UA05_9BACL</name>
<evidence type="ECO:0000313" key="5">
    <source>
        <dbReference type="EMBL" id="RAP77755.1"/>
    </source>
</evidence>
<evidence type="ECO:0000313" key="6">
    <source>
        <dbReference type="Proteomes" id="UP000249260"/>
    </source>
</evidence>
<sequence>MKVTSKQLAELCGVTRGTVDRALNNRPGISQETREKILKVAAEHGYRPDFLAQSLVKGHTKTLGVVLFDIHNRIFSQLFISFEAEARRQGYFIYLVLSSKDQELETEYIHSLLDRKVDGIALSPISMGANFEALLAKSRVPIITFGNRVSSKIPYVWIDDKNAIKDAVHHIAGKGYRRIIYVSPPLRFKGKSNIYVPEQRYKGFVEACSVMPELWHTVVSDSDYLASVLRLVQQSQEKLAILCSSDIYALDVLRYLESHGIRVPEQVGIMGCDNIDILNYVTPHLTTIDFQVDEIGRRSAAMLIDRIKGESIPSRTHVPYSIIDRDSL</sequence>
<dbReference type="SUPFAM" id="SSF53822">
    <property type="entry name" value="Periplasmic binding protein-like I"/>
    <property type="match status" value="1"/>
</dbReference>
<dbReference type="Gene3D" id="1.10.260.40">
    <property type="entry name" value="lambda repressor-like DNA-binding domains"/>
    <property type="match status" value="1"/>
</dbReference>
<dbReference type="CDD" id="cd01392">
    <property type="entry name" value="HTH_LacI"/>
    <property type="match status" value="1"/>
</dbReference>
<dbReference type="EMBL" id="QLUW01000001">
    <property type="protein sequence ID" value="RAP77755.1"/>
    <property type="molecule type" value="Genomic_DNA"/>
</dbReference>
<dbReference type="InterPro" id="IPR010982">
    <property type="entry name" value="Lambda_DNA-bd_dom_sf"/>
</dbReference>
<protein>
    <submittedName>
        <fullName evidence="5">LacI family transcriptional regulator</fullName>
    </submittedName>
</protein>
<gene>
    <name evidence="5" type="ORF">DL346_04660</name>
</gene>
<reference evidence="5 6" key="1">
    <citation type="submission" date="2018-06" db="EMBL/GenBank/DDBJ databases">
        <title>Paenibacillus montanisoli sp. nov., isolated from mountain area soil.</title>
        <authorList>
            <person name="Wu M."/>
        </authorList>
    </citation>
    <scope>NUCLEOTIDE SEQUENCE [LARGE SCALE GENOMIC DNA]</scope>
    <source>
        <strain evidence="5 6">RA17</strain>
    </source>
</reference>
<dbReference type="OrthoDB" id="1639518at2"/>
<proteinExistence type="predicted"/>
<dbReference type="Proteomes" id="UP000249260">
    <property type="component" value="Unassembled WGS sequence"/>
</dbReference>
<dbReference type="Pfam" id="PF00356">
    <property type="entry name" value="LacI"/>
    <property type="match status" value="1"/>
</dbReference>
<dbReference type="InterPro" id="IPR028082">
    <property type="entry name" value="Peripla_BP_I"/>
</dbReference>
<dbReference type="GO" id="GO:0003700">
    <property type="term" value="F:DNA-binding transcription factor activity"/>
    <property type="evidence" value="ECO:0007669"/>
    <property type="project" value="TreeGrafter"/>
</dbReference>
<organism evidence="5 6">
    <name type="scientific">Paenibacillus montanisoli</name>
    <dbReference type="NCBI Taxonomy" id="2081970"/>
    <lineage>
        <taxon>Bacteria</taxon>
        <taxon>Bacillati</taxon>
        <taxon>Bacillota</taxon>
        <taxon>Bacilli</taxon>
        <taxon>Bacillales</taxon>
        <taxon>Paenibacillaceae</taxon>
        <taxon>Paenibacillus</taxon>
    </lineage>
</organism>
<dbReference type="CDD" id="cd06267">
    <property type="entry name" value="PBP1_LacI_sugar_binding-like"/>
    <property type="match status" value="1"/>
</dbReference>
<dbReference type="Pfam" id="PF13377">
    <property type="entry name" value="Peripla_BP_3"/>
    <property type="match status" value="1"/>
</dbReference>
<keyword evidence="6" id="KW-1185">Reference proteome</keyword>
<evidence type="ECO:0000256" key="3">
    <source>
        <dbReference type="ARBA" id="ARBA00023163"/>
    </source>
</evidence>
<dbReference type="SMART" id="SM00354">
    <property type="entry name" value="HTH_LACI"/>
    <property type="match status" value="1"/>
</dbReference>
<evidence type="ECO:0000256" key="2">
    <source>
        <dbReference type="ARBA" id="ARBA00023125"/>
    </source>
</evidence>
<dbReference type="InterPro" id="IPR000843">
    <property type="entry name" value="HTH_LacI"/>
</dbReference>
<keyword evidence="3" id="KW-0804">Transcription</keyword>
<dbReference type="SUPFAM" id="SSF47413">
    <property type="entry name" value="lambda repressor-like DNA-binding domains"/>
    <property type="match status" value="1"/>
</dbReference>
<evidence type="ECO:0000256" key="1">
    <source>
        <dbReference type="ARBA" id="ARBA00023015"/>
    </source>
</evidence>
<dbReference type="PANTHER" id="PTHR30146">
    <property type="entry name" value="LACI-RELATED TRANSCRIPTIONAL REPRESSOR"/>
    <property type="match status" value="1"/>
</dbReference>
<feature type="domain" description="HTH lacI-type" evidence="4">
    <location>
        <begin position="3"/>
        <end position="57"/>
    </location>
</feature>
<dbReference type="AlphaFoldDB" id="A0A328UA05"/>
<dbReference type="PROSITE" id="PS50932">
    <property type="entry name" value="HTH_LACI_2"/>
    <property type="match status" value="1"/>
</dbReference>
<dbReference type="PANTHER" id="PTHR30146:SF154">
    <property type="entry name" value="TRANSCRIPTION REGULATOR, MEMBER OF GALR FAMILY"/>
    <property type="match status" value="1"/>
</dbReference>
<accession>A0A328UA05</accession>
<evidence type="ECO:0000259" key="4">
    <source>
        <dbReference type="PROSITE" id="PS50932"/>
    </source>
</evidence>
<keyword evidence="1" id="KW-0805">Transcription regulation</keyword>
<keyword evidence="2" id="KW-0238">DNA-binding</keyword>